<dbReference type="AlphaFoldDB" id="A0A452Y610"/>
<reference evidence="1" key="4">
    <citation type="submission" date="2019-03" db="UniProtKB">
        <authorList>
            <consortium name="EnsemblPlants"/>
        </authorList>
    </citation>
    <scope>IDENTIFICATION</scope>
</reference>
<sequence length="91" mass="10355">MCVPAKKSNSGPILLHLDSLGMHPTLEELMTAVVIFQIQQCILGTGWFAQGAVVFKIYHVLKCLNQRLMLCTERILRNFRRLKLKASLKTE</sequence>
<reference evidence="1" key="5">
    <citation type="journal article" date="2021" name="G3 (Bethesda)">
        <title>Aegilops tauschii genome assembly Aet v5.0 features greater sequence contiguity and improved annotation.</title>
        <authorList>
            <person name="Wang L."/>
            <person name="Zhu T."/>
            <person name="Rodriguez J.C."/>
            <person name="Deal K.R."/>
            <person name="Dubcovsky J."/>
            <person name="McGuire P.E."/>
            <person name="Lux T."/>
            <person name="Spannagl M."/>
            <person name="Mayer K.F.X."/>
            <person name="Baldrich P."/>
            <person name="Meyers B.C."/>
            <person name="Huo N."/>
            <person name="Gu Y.Q."/>
            <person name="Zhou H."/>
            <person name="Devos K.M."/>
            <person name="Bennetzen J.L."/>
            <person name="Unver T."/>
            <person name="Budak H."/>
            <person name="Gulick P.J."/>
            <person name="Galiba G."/>
            <person name="Kalapos B."/>
            <person name="Nelson D.R."/>
            <person name="Li P."/>
            <person name="You F.M."/>
            <person name="Luo M.C."/>
            <person name="Dvorak J."/>
        </authorList>
    </citation>
    <scope>NUCLEOTIDE SEQUENCE [LARGE SCALE GENOMIC DNA]</scope>
    <source>
        <strain evidence="1">cv. AL8/78</strain>
    </source>
</reference>
<accession>A0A452Y610</accession>
<reference evidence="2" key="1">
    <citation type="journal article" date="2014" name="Science">
        <title>Ancient hybridizations among the ancestral genomes of bread wheat.</title>
        <authorList>
            <consortium name="International Wheat Genome Sequencing Consortium,"/>
            <person name="Marcussen T."/>
            <person name="Sandve S.R."/>
            <person name="Heier L."/>
            <person name="Spannagl M."/>
            <person name="Pfeifer M."/>
            <person name="Jakobsen K.S."/>
            <person name="Wulff B.B."/>
            <person name="Steuernagel B."/>
            <person name="Mayer K.F."/>
            <person name="Olsen O.A."/>
        </authorList>
    </citation>
    <scope>NUCLEOTIDE SEQUENCE [LARGE SCALE GENOMIC DNA]</scope>
    <source>
        <strain evidence="2">cv. AL8/78</strain>
    </source>
</reference>
<evidence type="ECO:0000313" key="1">
    <source>
        <dbReference type="EnsemblPlants" id="AET1Gv20306600.20"/>
    </source>
</evidence>
<organism evidence="1 2">
    <name type="scientific">Aegilops tauschii subsp. strangulata</name>
    <name type="common">Goatgrass</name>
    <dbReference type="NCBI Taxonomy" id="200361"/>
    <lineage>
        <taxon>Eukaryota</taxon>
        <taxon>Viridiplantae</taxon>
        <taxon>Streptophyta</taxon>
        <taxon>Embryophyta</taxon>
        <taxon>Tracheophyta</taxon>
        <taxon>Spermatophyta</taxon>
        <taxon>Magnoliopsida</taxon>
        <taxon>Liliopsida</taxon>
        <taxon>Poales</taxon>
        <taxon>Poaceae</taxon>
        <taxon>BOP clade</taxon>
        <taxon>Pooideae</taxon>
        <taxon>Triticodae</taxon>
        <taxon>Triticeae</taxon>
        <taxon>Triticinae</taxon>
        <taxon>Aegilops</taxon>
    </lineage>
</organism>
<keyword evidence="2" id="KW-1185">Reference proteome</keyword>
<evidence type="ECO:0000313" key="2">
    <source>
        <dbReference type="Proteomes" id="UP000015105"/>
    </source>
</evidence>
<proteinExistence type="predicted"/>
<dbReference type="EnsemblPlants" id="AET1Gv20306600.20">
    <property type="protein sequence ID" value="AET1Gv20306600.20"/>
    <property type="gene ID" value="AET1Gv20306600"/>
</dbReference>
<dbReference type="Gramene" id="AET1Gv20306600.20">
    <property type="protein sequence ID" value="AET1Gv20306600.20"/>
    <property type="gene ID" value="AET1Gv20306600"/>
</dbReference>
<name>A0A452Y610_AEGTS</name>
<reference evidence="1" key="3">
    <citation type="journal article" date="2017" name="Nature">
        <title>Genome sequence of the progenitor of the wheat D genome Aegilops tauschii.</title>
        <authorList>
            <person name="Luo M.C."/>
            <person name="Gu Y.Q."/>
            <person name="Puiu D."/>
            <person name="Wang H."/>
            <person name="Twardziok S.O."/>
            <person name="Deal K.R."/>
            <person name="Huo N."/>
            <person name="Zhu T."/>
            <person name="Wang L."/>
            <person name="Wang Y."/>
            <person name="McGuire P.E."/>
            <person name="Liu S."/>
            <person name="Long H."/>
            <person name="Ramasamy R.K."/>
            <person name="Rodriguez J.C."/>
            <person name="Van S.L."/>
            <person name="Yuan L."/>
            <person name="Wang Z."/>
            <person name="Xia Z."/>
            <person name="Xiao L."/>
            <person name="Anderson O.D."/>
            <person name="Ouyang S."/>
            <person name="Liang Y."/>
            <person name="Zimin A.V."/>
            <person name="Pertea G."/>
            <person name="Qi P."/>
            <person name="Bennetzen J.L."/>
            <person name="Dai X."/>
            <person name="Dawson M.W."/>
            <person name="Muller H.G."/>
            <person name="Kugler K."/>
            <person name="Rivarola-Duarte L."/>
            <person name="Spannagl M."/>
            <person name="Mayer K.F.X."/>
            <person name="Lu F.H."/>
            <person name="Bevan M.W."/>
            <person name="Leroy P."/>
            <person name="Li P."/>
            <person name="You F.M."/>
            <person name="Sun Q."/>
            <person name="Liu Z."/>
            <person name="Lyons E."/>
            <person name="Wicker T."/>
            <person name="Salzberg S.L."/>
            <person name="Devos K.M."/>
            <person name="Dvorak J."/>
        </authorList>
    </citation>
    <scope>NUCLEOTIDE SEQUENCE [LARGE SCALE GENOMIC DNA]</scope>
    <source>
        <strain evidence="1">cv. AL8/78</strain>
    </source>
</reference>
<protein>
    <submittedName>
        <fullName evidence="1">Uncharacterized protein</fullName>
    </submittedName>
</protein>
<dbReference type="Proteomes" id="UP000015105">
    <property type="component" value="Chromosome 1D"/>
</dbReference>
<reference evidence="2" key="2">
    <citation type="journal article" date="2017" name="Nat. Plants">
        <title>The Aegilops tauschii genome reveals multiple impacts of transposons.</title>
        <authorList>
            <person name="Zhao G."/>
            <person name="Zou C."/>
            <person name="Li K."/>
            <person name="Wang K."/>
            <person name="Li T."/>
            <person name="Gao L."/>
            <person name="Zhang X."/>
            <person name="Wang H."/>
            <person name="Yang Z."/>
            <person name="Liu X."/>
            <person name="Jiang W."/>
            <person name="Mao L."/>
            <person name="Kong X."/>
            <person name="Jiao Y."/>
            <person name="Jia J."/>
        </authorList>
    </citation>
    <scope>NUCLEOTIDE SEQUENCE [LARGE SCALE GENOMIC DNA]</scope>
    <source>
        <strain evidence="2">cv. AL8/78</strain>
    </source>
</reference>